<evidence type="ECO:0000313" key="4">
    <source>
        <dbReference type="Proteomes" id="UP000473278"/>
    </source>
</evidence>
<name>A0A6M1SMD4_9BACT</name>
<dbReference type="RefSeq" id="WP_165140883.1">
    <property type="nucleotide sequence ID" value="NZ_JAALLT010000002.1"/>
</dbReference>
<keyword evidence="1" id="KW-0732">Signal</keyword>
<feature type="chain" id="PRO_5026752524" evidence="1">
    <location>
        <begin position="28"/>
        <end position="466"/>
    </location>
</feature>
<proteinExistence type="predicted"/>
<dbReference type="InterPro" id="IPR030959">
    <property type="entry name" value="GWxTD_dom"/>
</dbReference>
<evidence type="ECO:0000259" key="2">
    <source>
        <dbReference type="Pfam" id="PF20094"/>
    </source>
</evidence>
<organism evidence="3 4">
    <name type="scientific">Halalkalibaculum roseum</name>
    <dbReference type="NCBI Taxonomy" id="2709311"/>
    <lineage>
        <taxon>Bacteria</taxon>
        <taxon>Pseudomonadati</taxon>
        <taxon>Balneolota</taxon>
        <taxon>Balneolia</taxon>
        <taxon>Balneolales</taxon>
        <taxon>Balneolaceae</taxon>
        <taxon>Halalkalibaculum</taxon>
    </lineage>
</organism>
<dbReference type="NCBIfam" id="TIGR04514">
    <property type="entry name" value="GWxTD_dom"/>
    <property type="match status" value="1"/>
</dbReference>
<feature type="domain" description="GWxTD" evidence="2">
    <location>
        <begin position="342"/>
        <end position="449"/>
    </location>
</feature>
<evidence type="ECO:0000256" key="1">
    <source>
        <dbReference type="SAM" id="SignalP"/>
    </source>
</evidence>
<feature type="signal peptide" evidence="1">
    <location>
        <begin position="1"/>
        <end position="27"/>
    </location>
</feature>
<dbReference type="Pfam" id="PF20094">
    <property type="entry name" value="GWxTD_dom"/>
    <property type="match status" value="1"/>
</dbReference>
<reference evidence="3 4" key="1">
    <citation type="submission" date="2020-02" db="EMBL/GenBank/DDBJ databases">
        <title>Balneolaceae bacterium YR4-1, complete genome.</title>
        <authorList>
            <person name="Li Y."/>
            <person name="Wu S."/>
        </authorList>
    </citation>
    <scope>NUCLEOTIDE SEQUENCE [LARGE SCALE GENOMIC DNA]</scope>
    <source>
        <strain evidence="3 4">YR4-1</strain>
    </source>
</reference>
<keyword evidence="4" id="KW-1185">Reference proteome</keyword>
<comment type="caution">
    <text evidence="3">The sequence shown here is derived from an EMBL/GenBank/DDBJ whole genome shotgun (WGS) entry which is preliminary data.</text>
</comment>
<evidence type="ECO:0000313" key="3">
    <source>
        <dbReference type="EMBL" id="NGP76491.1"/>
    </source>
</evidence>
<sequence length="466" mass="54164">MNILKKISATLTLVLLFTSLGSTLSFAQGRVSYQELAARNQQQNLYFDFFTLPSEDEGNVQFVTTFRIDYNFLPFKKSDQSSTNRQFYSPLALSMEVFKALEKKKPDDRIKVEGLESVSRTAWRDTAFAESYEQTQSNKSFISGFMKVELNPGLYNYMLQLTPGEDTRERTSRVRQIEINPYNNQKKGDVLLIESVSTENGKEQLTLMNFAQNVYYGKDFYALIHLPDSENDSNFSLTINKLEINREDTTRLQDVYTKNISKEELRNSVKPVIQEEGNEISLSLNKQMNAHNYALVKVPNSTFPNSIYSITVKREGQARPVAQRVFRSLWIEMPTSLLNLEVAIDMLRFIVSKDEIKRIKSGSQAVREQKFREFWESKDPTPNTEYNELMAEYYRRIDYAYEHFTTINNIGYESDQGEIYIKYGPPKNIERKFPTGEPAVEIWTYENRQFVFRATSGFGDFRLVSR</sequence>
<dbReference type="AlphaFoldDB" id="A0A6M1SMD4"/>
<gene>
    <name evidence="3" type="ORF">G3570_07595</name>
</gene>
<dbReference type="EMBL" id="JAALLT010000002">
    <property type="protein sequence ID" value="NGP76491.1"/>
    <property type="molecule type" value="Genomic_DNA"/>
</dbReference>
<accession>A0A6M1SMD4</accession>
<protein>
    <submittedName>
        <fullName evidence="3">GWxTD domain-containing protein</fullName>
    </submittedName>
</protein>
<dbReference type="Proteomes" id="UP000473278">
    <property type="component" value="Unassembled WGS sequence"/>
</dbReference>